<evidence type="ECO:0000313" key="3">
    <source>
        <dbReference type="EMBL" id="CAF1633721.1"/>
    </source>
</evidence>
<accession>A0A816DFN2</accession>
<dbReference type="Proteomes" id="UP000681720">
    <property type="component" value="Unassembled WGS sequence"/>
</dbReference>
<organism evidence="3 8">
    <name type="scientific">Rotaria magnacalcarata</name>
    <dbReference type="NCBI Taxonomy" id="392030"/>
    <lineage>
        <taxon>Eukaryota</taxon>
        <taxon>Metazoa</taxon>
        <taxon>Spiralia</taxon>
        <taxon>Gnathifera</taxon>
        <taxon>Rotifera</taxon>
        <taxon>Eurotatoria</taxon>
        <taxon>Bdelloidea</taxon>
        <taxon>Philodinida</taxon>
        <taxon>Philodinidae</taxon>
        <taxon>Rotaria</taxon>
    </lineage>
</organism>
<dbReference type="AlphaFoldDB" id="A0A816DFN2"/>
<dbReference type="Proteomes" id="UP000663824">
    <property type="component" value="Unassembled WGS sequence"/>
</dbReference>
<dbReference type="EMBL" id="CAJOBH010003014">
    <property type="protein sequence ID" value="CAF3933826.1"/>
    <property type="molecule type" value="Genomic_DNA"/>
</dbReference>
<feature type="chain" id="PRO_5036229787" description="Apple domain-containing protein" evidence="1">
    <location>
        <begin position="21"/>
        <end position="313"/>
    </location>
</feature>
<evidence type="ECO:0000313" key="4">
    <source>
        <dbReference type="EMBL" id="CAF2144291.1"/>
    </source>
</evidence>
<evidence type="ECO:0000313" key="8">
    <source>
        <dbReference type="Proteomes" id="UP000663834"/>
    </source>
</evidence>
<gene>
    <name evidence="5" type="ORF">BYL167_LOCUS10149</name>
    <name evidence="2" type="ORF">CJN711_LOCUS25462</name>
    <name evidence="6" type="ORF">GIL414_LOCUS13791</name>
    <name evidence="3" type="ORF">KQP761_LOCUS26670</name>
    <name evidence="4" type="ORF">MBJ925_LOCUS30028</name>
    <name evidence="7" type="ORF">SMN809_LOCUS16298</name>
</gene>
<dbReference type="EMBL" id="CAJOBI010007240">
    <property type="protein sequence ID" value="CAF4080861.1"/>
    <property type="molecule type" value="Genomic_DNA"/>
</dbReference>
<dbReference type="Gene3D" id="3.50.4.10">
    <property type="entry name" value="Hepatocyte Growth Factor"/>
    <property type="match status" value="1"/>
</dbReference>
<sequence length="313" mass="33869">MNNILPVWTLVAFITVNILTLDGIKCTVNWNGNWAFACDFHGNDMYGVRSSGEHCGGKCANTHGCTHFAWTLHNGGTCWLKSGHVSKSDAFSTGRHDMVCGVKDGSTPPVFDKGNILQGVLATRHGAHEAGACALPASNYAVINPVALGSIGSLQHIKFRPDLCGHVLKVDCGNGSLHIIITNSNYGGGLDLYGSTWGRLTNNKPPGETHCSAQLTERNAFNFHGPRCFYKPGTDYGNAYYHNVGLLNTGGRIVTGATIDNRAGEHRGDNPYYAFDFGPIDKNKQVVFTFNKGPPQSVALRDCEYKGSEQMWS</sequence>
<dbReference type="Proteomes" id="UP000676336">
    <property type="component" value="Unassembled WGS sequence"/>
</dbReference>
<comment type="caution">
    <text evidence="3">The sequence shown here is derived from an EMBL/GenBank/DDBJ whole genome shotgun (WGS) entry which is preliminary data.</text>
</comment>
<dbReference type="Proteomes" id="UP000663855">
    <property type="component" value="Unassembled WGS sequence"/>
</dbReference>
<dbReference type="Proteomes" id="UP000681967">
    <property type="component" value="Unassembled WGS sequence"/>
</dbReference>
<evidence type="ECO:0000313" key="2">
    <source>
        <dbReference type="EMBL" id="CAF1467449.1"/>
    </source>
</evidence>
<dbReference type="EMBL" id="CAJNRE010016214">
    <property type="protein sequence ID" value="CAF2144291.1"/>
    <property type="molecule type" value="Genomic_DNA"/>
</dbReference>
<dbReference type="SUPFAM" id="SSF50685">
    <property type="entry name" value="Barwin-like endoglucanases"/>
    <property type="match status" value="1"/>
</dbReference>
<dbReference type="InterPro" id="IPR036908">
    <property type="entry name" value="RlpA-like_sf"/>
</dbReference>
<dbReference type="EMBL" id="CAJNOV010011876">
    <property type="protein sequence ID" value="CAF1467449.1"/>
    <property type="molecule type" value="Genomic_DNA"/>
</dbReference>
<evidence type="ECO:0008006" key="9">
    <source>
        <dbReference type="Google" id="ProtNLM"/>
    </source>
</evidence>
<dbReference type="EMBL" id="CAJNOW010014604">
    <property type="protein sequence ID" value="CAF1633721.1"/>
    <property type="molecule type" value="Genomic_DNA"/>
</dbReference>
<dbReference type="Proteomes" id="UP000663834">
    <property type="component" value="Unassembled WGS sequence"/>
</dbReference>
<dbReference type="OrthoDB" id="568194at2759"/>
<keyword evidence="1" id="KW-0732">Signal</keyword>
<evidence type="ECO:0000313" key="7">
    <source>
        <dbReference type="EMBL" id="CAF4080861.1"/>
    </source>
</evidence>
<reference evidence="3" key="1">
    <citation type="submission" date="2021-02" db="EMBL/GenBank/DDBJ databases">
        <authorList>
            <person name="Nowell W R."/>
        </authorList>
    </citation>
    <scope>NUCLEOTIDE SEQUENCE</scope>
</reference>
<evidence type="ECO:0000256" key="1">
    <source>
        <dbReference type="SAM" id="SignalP"/>
    </source>
</evidence>
<name>A0A816DFN2_9BILA</name>
<evidence type="ECO:0000313" key="6">
    <source>
        <dbReference type="EMBL" id="CAF4038924.1"/>
    </source>
</evidence>
<evidence type="ECO:0000313" key="5">
    <source>
        <dbReference type="EMBL" id="CAF3933826.1"/>
    </source>
</evidence>
<dbReference type="EMBL" id="CAJOBJ010005679">
    <property type="protein sequence ID" value="CAF4038924.1"/>
    <property type="molecule type" value="Genomic_DNA"/>
</dbReference>
<feature type="signal peptide" evidence="1">
    <location>
        <begin position="1"/>
        <end position="20"/>
    </location>
</feature>
<protein>
    <recommendedName>
        <fullName evidence="9">Apple domain-containing protein</fullName>
    </recommendedName>
</protein>
<proteinExistence type="predicted"/>